<feature type="transmembrane region" description="Helical" evidence="1">
    <location>
        <begin position="76"/>
        <end position="94"/>
    </location>
</feature>
<keyword evidence="1" id="KW-0472">Membrane</keyword>
<evidence type="ECO:0000259" key="2">
    <source>
        <dbReference type="Pfam" id="PF17032"/>
    </source>
</evidence>
<dbReference type="EMBL" id="JAAMPT010000190">
    <property type="protein sequence ID" value="NMH23984.1"/>
    <property type="molecule type" value="Genomic_DNA"/>
</dbReference>
<keyword evidence="1" id="KW-0812">Transmembrane</keyword>
<evidence type="ECO:0000313" key="3">
    <source>
        <dbReference type="EMBL" id="NMH23984.1"/>
    </source>
</evidence>
<evidence type="ECO:0000313" key="4">
    <source>
        <dbReference type="Proteomes" id="UP000767947"/>
    </source>
</evidence>
<sequence length="193" mass="22985">MLTHVLCQYCGEDSEMEYDFQQKYFHLYFIPFFPLKKKVSVCCENCYSVFEGKYIDQAIQVKLNRVTERHPINTPIWTFSGIILLTLLISWAIWQSDRHSLVETDYIKNPKKGDVYFVEHSPKEYTTIYSTWRVDKVDNQNVYFTYNDTSVTKYTKVFSILSNNRYTTKKGILSRKKIEDLFKKDSIISITRE</sequence>
<proteinExistence type="predicted"/>
<comment type="caution">
    <text evidence="3">The sequence shown here is derived from an EMBL/GenBank/DDBJ whole genome shotgun (WGS) entry which is preliminary data.</text>
</comment>
<gene>
    <name evidence="3" type="ORF">G6042_01730</name>
</gene>
<dbReference type="Pfam" id="PF17032">
    <property type="entry name" value="Zn_ribbon_15"/>
    <property type="match status" value="1"/>
</dbReference>
<protein>
    <submittedName>
        <fullName evidence="3">Zinc-ribbon domain-containing protein</fullName>
    </submittedName>
</protein>
<dbReference type="Proteomes" id="UP000767947">
    <property type="component" value="Unassembled WGS sequence"/>
</dbReference>
<name>A0ABX1QS48_9FLAO</name>
<dbReference type="InterPro" id="IPR031493">
    <property type="entry name" value="Zinc_ribbon_15"/>
</dbReference>
<keyword evidence="4" id="KW-1185">Reference proteome</keyword>
<reference evidence="3 4" key="1">
    <citation type="submission" date="2020-02" db="EMBL/GenBank/DDBJ databases">
        <title>Flavobacterium sp. genome.</title>
        <authorList>
            <person name="Jung H.S."/>
            <person name="Baek J.H."/>
            <person name="Jeon C.O."/>
        </authorList>
    </citation>
    <scope>NUCLEOTIDE SEQUENCE [LARGE SCALE GENOMIC DNA]</scope>
    <source>
        <strain evidence="3 4">SE-s27</strain>
    </source>
</reference>
<organism evidence="3 4">
    <name type="scientific">Flavobacterium solisilvae</name>
    <dbReference type="NCBI Taxonomy" id="1852019"/>
    <lineage>
        <taxon>Bacteria</taxon>
        <taxon>Pseudomonadati</taxon>
        <taxon>Bacteroidota</taxon>
        <taxon>Flavobacteriia</taxon>
        <taxon>Flavobacteriales</taxon>
        <taxon>Flavobacteriaceae</taxon>
        <taxon>Flavobacterium</taxon>
    </lineage>
</organism>
<keyword evidence="1" id="KW-1133">Transmembrane helix</keyword>
<evidence type="ECO:0000256" key="1">
    <source>
        <dbReference type="SAM" id="Phobius"/>
    </source>
</evidence>
<feature type="domain" description="Zinc-ribbon 15" evidence="2">
    <location>
        <begin position="5"/>
        <end position="53"/>
    </location>
</feature>
<accession>A0ABX1QS48</accession>